<feature type="coiled-coil region" evidence="1">
    <location>
        <begin position="371"/>
        <end position="463"/>
    </location>
</feature>
<proteinExistence type="predicted"/>
<dbReference type="AlphaFoldDB" id="A0AAD3H5D1"/>
<dbReference type="InterPro" id="IPR036770">
    <property type="entry name" value="Ankyrin_rpt-contain_sf"/>
</dbReference>
<accession>A0AAD3H5D1</accession>
<keyword evidence="3" id="KW-1185">Reference proteome</keyword>
<sequence length="485" mass="56315">MISPQQYSRNMEKYVVSPTGVNDSIFNDTNYLDLAPNSVFALIENLKWKEAIVALHKSPDEARQWVKKEDGSRPGWRRLPLHEALIRNPSADIIQSLLDAYPDSITQHDNYFRTPLHHAVIQNANSDVLILIIDADMNALDKKDFFDKLPKEYVTKDEVLTIISQNRNCISLAAGKVRERLEASASYVYMILNSSQVQTSSAYTPTRQPYKSRAMESLLEEELAQARVEADIAYSERDMAIAEKEKMENQVKFLSSQVQEKNNIIEDMKSLSDRNRRLNDILKKIEAKNQSIVKKMSTRDREIQEQIELRKQESETFQEQREKLMLTVEVLSMKLAEMNSSLDDSFAEEKSVESAVLRENIEDKTSFEEYRASSEQRIESLEETVEAYKSAANDLQMRCVELEDRIEHNVTENHVRFLEEELQVSQEEIKLLRKSNANSTSRIQTLEELMRNYKTKNMNLELGFYNVTEQLIEKTKELYNLQSQK</sequence>
<evidence type="ECO:0000313" key="2">
    <source>
        <dbReference type="EMBL" id="GFH51227.1"/>
    </source>
</evidence>
<dbReference type="Proteomes" id="UP001054902">
    <property type="component" value="Unassembled WGS sequence"/>
</dbReference>
<reference evidence="2 3" key="1">
    <citation type="journal article" date="2021" name="Sci. Rep.">
        <title>The genome of the diatom Chaetoceros tenuissimus carries an ancient integrated fragment of an extant virus.</title>
        <authorList>
            <person name="Hongo Y."/>
            <person name="Kimura K."/>
            <person name="Takaki Y."/>
            <person name="Yoshida Y."/>
            <person name="Baba S."/>
            <person name="Kobayashi G."/>
            <person name="Nagasaki K."/>
            <person name="Hano T."/>
            <person name="Tomaru Y."/>
        </authorList>
    </citation>
    <scope>NUCLEOTIDE SEQUENCE [LARGE SCALE GENOMIC DNA]</scope>
    <source>
        <strain evidence="2 3">NIES-3715</strain>
    </source>
</reference>
<gene>
    <name evidence="2" type="ORF">CTEN210_07703</name>
</gene>
<keyword evidence="1" id="KW-0175">Coiled coil</keyword>
<dbReference type="Gene3D" id="1.25.40.20">
    <property type="entry name" value="Ankyrin repeat-containing domain"/>
    <property type="match status" value="1"/>
</dbReference>
<comment type="caution">
    <text evidence="2">The sequence shown here is derived from an EMBL/GenBank/DDBJ whole genome shotgun (WGS) entry which is preliminary data.</text>
</comment>
<dbReference type="Pfam" id="PF00023">
    <property type="entry name" value="Ank"/>
    <property type="match status" value="1"/>
</dbReference>
<evidence type="ECO:0000256" key="1">
    <source>
        <dbReference type="SAM" id="Coils"/>
    </source>
</evidence>
<name>A0AAD3H5D1_9STRA</name>
<dbReference type="InterPro" id="IPR002110">
    <property type="entry name" value="Ankyrin_rpt"/>
</dbReference>
<dbReference type="SUPFAM" id="SSF48403">
    <property type="entry name" value="Ankyrin repeat"/>
    <property type="match status" value="1"/>
</dbReference>
<evidence type="ECO:0000313" key="3">
    <source>
        <dbReference type="Proteomes" id="UP001054902"/>
    </source>
</evidence>
<feature type="coiled-coil region" evidence="1">
    <location>
        <begin position="237"/>
        <end position="295"/>
    </location>
</feature>
<protein>
    <submittedName>
        <fullName evidence="2">Uncharacterized protein</fullName>
    </submittedName>
</protein>
<organism evidence="2 3">
    <name type="scientific">Chaetoceros tenuissimus</name>
    <dbReference type="NCBI Taxonomy" id="426638"/>
    <lineage>
        <taxon>Eukaryota</taxon>
        <taxon>Sar</taxon>
        <taxon>Stramenopiles</taxon>
        <taxon>Ochrophyta</taxon>
        <taxon>Bacillariophyta</taxon>
        <taxon>Coscinodiscophyceae</taxon>
        <taxon>Chaetocerotophycidae</taxon>
        <taxon>Chaetocerotales</taxon>
        <taxon>Chaetocerotaceae</taxon>
        <taxon>Chaetoceros</taxon>
    </lineage>
</organism>
<dbReference type="EMBL" id="BLLK01000045">
    <property type="protein sequence ID" value="GFH51227.1"/>
    <property type="molecule type" value="Genomic_DNA"/>
</dbReference>